<evidence type="ECO:0000313" key="2">
    <source>
        <dbReference type="Proteomes" id="UP000821845"/>
    </source>
</evidence>
<dbReference type="EMBL" id="CM023483">
    <property type="protein sequence ID" value="KAH6935507.1"/>
    <property type="molecule type" value="Genomic_DNA"/>
</dbReference>
<proteinExistence type="predicted"/>
<gene>
    <name evidence="1" type="ORF">HPB50_006373</name>
</gene>
<name>A0ACB7SK38_HYAAI</name>
<reference evidence="1" key="1">
    <citation type="submission" date="2020-05" db="EMBL/GenBank/DDBJ databases">
        <title>Large-scale comparative analyses of tick genomes elucidate their genetic diversity and vector capacities.</title>
        <authorList>
            <person name="Jia N."/>
            <person name="Wang J."/>
            <person name="Shi W."/>
            <person name="Du L."/>
            <person name="Sun Y."/>
            <person name="Zhan W."/>
            <person name="Jiang J."/>
            <person name="Wang Q."/>
            <person name="Zhang B."/>
            <person name="Ji P."/>
            <person name="Sakyi L.B."/>
            <person name="Cui X."/>
            <person name="Yuan T."/>
            <person name="Jiang B."/>
            <person name="Yang W."/>
            <person name="Lam T.T.-Y."/>
            <person name="Chang Q."/>
            <person name="Ding S."/>
            <person name="Wang X."/>
            <person name="Zhu J."/>
            <person name="Ruan X."/>
            <person name="Zhao L."/>
            <person name="Wei J."/>
            <person name="Que T."/>
            <person name="Du C."/>
            <person name="Cheng J."/>
            <person name="Dai P."/>
            <person name="Han X."/>
            <person name="Huang E."/>
            <person name="Gao Y."/>
            <person name="Liu J."/>
            <person name="Shao H."/>
            <person name="Ye R."/>
            <person name="Li L."/>
            <person name="Wei W."/>
            <person name="Wang X."/>
            <person name="Wang C."/>
            <person name="Yang T."/>
            <person name="Huo Q."/>
            <person name="Li W."/>
            <person name="Guo W."/>
            <person name="Chen H."/>
            <person name="Zhou L."/>
            <person name="Ni X."/>
            <person name="Tian J."/>
            <person name="Zhou Y."/>
            <person name="Sheng Y."/>
            <person name="Liu T."/>
            <person name="Pan Y."/>
            <person name="Xia L."/>
            <person name="Li J."/>
            <person name="Zhao F."/>
            <person name="Cao W."/>
        </authorList>
    </citation>
    <scope>NUCLEOTIDE SEQUENCE</scope>
    <source>
        <strain evidence="1">Hyas-2018</strain>
    </source>
</reference>
<evidence type="ECO:0000313" key="1">
    <source>
        <dbReference type="EMBL" id="KAH6935507.1"/>
    </source>
</evidence>
<organism evidence="1 2">
    <name type="scientific">Hyalomma asiaticum</name>
    <name type="common">Tick</name>
    <dbReference type="NCBI Taxonomy" id="266040"/>
    <lineage>
        <taxon>Eukaryota</taxon>
        <taxon>Metazoa</taxon>
        <taxon>Ecdysozoa</taxon>
        <taxon>Arthropoda</taxon>
        <taxon>Chelicerata</taxon>
        <taxon>Arachnida</taxon>
        <taxon>Acari</taxon>
        <taxon>Parasitiformes</taxon>
        <taxon>Ixodida</taxon>
        <taxon>Ixodoidea</taxon>
        <taxon>Ixodidae</taxon>
        <taxon>Hyalomminae</taxon>
        <taxon>Hyalomma</taxon>
    </lineage>
</organism>
<dbReference type="Proteomes" id="UP000821845">
    <property type="component" value="Chromosome 3"/>
</dbReference>
<accession>A0ACB7SK38</accession>
<comment type="caution">
    <text evidence="1">The sequence shown here is derived from an EMBL/GenBank/DDBJ whole genome shotgun (WGS) entry which is preliminary data.</text>
</comment>
<sequence length="252" mass="28735">MYGLRLLTRERYVALVGRLSIADIGRIGRKYETRAHGGNRGDSDARVSSPLSRRAANHTNARGVALWNSLPQDDQNPKAVYWRQVRLFYDYLRLVLKEETHQSSTNRRFREFKKLAAQSTEFLWQRARAGLPPRPKQERTAANSVTIIGDCSLPDRCRRILDNGPKYSFEPAVQRHQLLAIARQAAFRTDVRERDRATSDAVNCVLSRAGSHPSKKPLFKYVVDTLEQRSLAILQADKEGGSWTKESSMKKP</sequence>
<keyword evidence="2" id="KW-1185">Reference proteome</keyword>
<protein>
    <submittedName>
        <fullName evidence="1">Uncharacterized protein</fullName>
    </submittedName>
</protein>